<dbReference type="AlphaFoldDB" id="A0A0W0G882"/>
<organism evidence="1 2">
    <name type="scientific">Moniliophthora roreri</name>
    <name type="common">Frosty pod rot fungus</name>
    <name type="synonym">Monilia roreri</name>
    <dbReference type="NCBI Taxonomy" id="221103"/>
    <lineage>
        <taxon>Eukaryota</taxon>
        <taxon>Fungi</taxon>
        <taxon>Dikarya</taxon>
        <taxon>Basidiomycota</taxon>
        <taxon>Agaricomycotina</taxon>
        <taxon>Agaricomycetes</taxon>
        <taxon>Agaricomycetidae</taxon>
        <taxon>Agaricales</taxon>
        <taxon>Marasmiineae</taxon>
        <taxon>Marasmiaceae</taxon>
        <taxon>Moniliophthora</taxon>
    </lineage>
</organism>
<reference evidence="1 2" key="1">
    <citation type="submission" date="2015-12" db="EMBL/GenBank/DDBJ databases">
        <title>Draft genome sequence of Moniliophthora roreri, the causal agent of frosty pod rot of cacao.</title>
        <authorList>
            <person name="Aime M.C."/>
            <person name="Diaz-Valderrama J.R."/>
            <person name="Kijpornyongpan T."/>
            <person name="Phillips-Mora W."/>
        </authorList>
    </citation>
    <scope>NUCLEOTIDE SEQUENCE [LARGE SCALE GENOMIC DNA]</scope>
    <source>
        <strain evidence="1 2">MCA 2952</strain>
    </source>
</reference>
<proteinExistence type="predicted"/>
<comment type="caution">
    <text evidence="1">The sequence shown here is derived from an EMBL/GenBank/DDBJ whole genome shotgun (WGS) entry which is preliminary data.</text>
</comment>
<sequence>MATEHPRCNYSIYEQMVNFVVERTGQPRDKVREVLLSQEEIECQPEDKYRSTSIYR</sequence>
<gene>
    <name evidence="1" type="ORF">WG66_2671</name>
</gene>
<dbReference type="Proteomes" id="UP000054988">
    <property type="component" value="Unassembled WGS sequence"/>
</dbReference>
<dbReference type="EMBL" id="LATX01000859">
    <property type="protein sequence ID" value="KTB44752.1"/>
    <property type="molecule type" value="Genomic_DNA"/>
</dbReference>
<protein>
    <submittedName>
        <fullName evidence="1">Uncharacterized protein</fullName>
    </submittedName>
</protein>
<evidence type="ECO:0000313" key="1">
    <source>
        <dbReference type="EMBL" id="KTB44752.1"/>
    </source>
</evidence>
<accession>A0A0W0G882</accession>
<evidence type="ECO:0000313" key="2">
    <source>
        <dbReference type="Proteomes" id="UP000054988"/>
    </source>
</evidence>
<name>A0A0W0G882_MONRR</name>